<protein>
    <submittedName>
        <fullName evidence="2">Helix-turn-helix domain-containing protein</fullName>
    </submittedName>
</protein>
<dbReference type="EMBL" id="JAIQUM010000083">
    <property type="protein sequence ID" value="MBZ5753068.1"/>
    <property type="molecule type" value="Genomic_DNA"/>
</dbReference>
<dbReference type="InterPro" id="IPR010982">
    <property type="entry name" value="Lambda_DNA-bd_dom_sf"/>
</dbReference>
<dbReference type="CDD" id="cd00093">
    <property type="entry name" value="HTH_XRE"/>
    <property type="match status" value="1"/>
</dbReference>
<dbReference type="Gene3D" id="1.10.260.40">
    <property type="entry name" value="lambda repressor-like DNA-binding domains"/>
    <property type="match status" value="1"/>
</dbReference>
<dbReference type="PROSITE" id="PS50943">
    <property type="entry name" value="HTH_CROC1"/>
    <property type="match status" value="1"/>
</dbReference>
<dbReference type="SMART" id="SM00530">
    <property type="entry name" value="HTH_XRE"/>
    <property type="match status" value="1"/>
</dbReference>
<dbReference type="RefSeq" id="WP_224141500.1">
    <property type="nucleotide sequence ID" value="NZ_JAIQUM010000083.1"/>
</dbReference>
<dbReference type="Proteomes" id="UP001165287">
    <property type="component" value="Unassembled WGS sequence"/>
</dbReference>
<sequence length="85" mass="9827">MLNEPCLGYGLKIQEMRERLGLTRSELGLLTKTDENVIIKLELSKIHPSDYFIETIATAFNVNPFELKKSIWCNQELDQCRAELL</sequence>
<proteinExistence type="predicted"/>
<keyword evidence="3" id="KW-1185">Reference proteome</keyword>
<dbReference type="SUPFAM" id="SSF47413">
    <property type="entry name" value="lambda repressor-like DNA-binding domains"/>
    <property type="match status" value="1"/>
</dbReference>
<evidence type="ECO:0000313" key="2">
    <source>
        <dbReference type="EMBL" id="MBZ5753068.1"/>
    </source>
</evidence>
<accession>A0ABS7UXM1</accession>
<feature type="domain" description="HTH cro/C1-type" evidence="1">
    <location>
        <begin position="13"/>
        <end position="67"/>
    </location>
</feature>
<evidence type="ECO:0000259" key="1">
    <source>
        <dbReference type="PROSITE" id="PS50943"/>
    </source>
</evidence>
<dbReference type="Pfam" id="PF01381">
    <property type="entry name" value="HTH_3"/>
    <property type="match status" value="1"/>
</dbReference>
<name>A0ABS7UXM1_9BACI</name>
<evidence type="ECO:0000313" key="3">
    <source>
        <dbReference type="Proteomes" id="UP001165287"/>
    </source>
</evidence>
<comment type="caution">
    <text evidence="2">The sequence shown here is derived from an EMBL/GenBank/DDBJ whole genome shotgun (WGS) entry which is preliminary data.</text>
</comment>
<gene>
    <name evidence="2" type="ORF">K9V48_23280</name>
</gene>
<reference evidence="2" key="1">
    <citation type="submission" date="2024-05" db="EMBL/GenBank/DDBJ databases">
        <title>Metabacillus sp. nov., isolated from the rhizosphere soil of tomato plants.</title>
        <authorList>
            <person name="Ma R."/>
        </authorList>
    </citation>
    <scope>NUCLEOTIDE SEQUENCE</scope>
    <source>
        <strain evidence="2">DBTR6</strain>
    </source>
</reference>
<dbReference type="InterPro" id="IPR001387">
    <property type="entry name" value="Cro/C1-type_HTH"/>
</dbReference>
<organism evidence="2 3">
    <name type="scientific">Metabacillus rhizolycopersici</name>
    <dbReference type="NCBI Taxonomy" id="2875709"/>
    <lineage>
        <taxon>Bacteria</taxon>
        <taxon>Bacillati</taxon>
        <taxon>Bacillota</taxon>
        <taxon>Bacilli</taxon>
        <taxon>Bacillales</taxon>
        <taxon>Bacillaceae</taxon>
        <taxon>Metabacillus</taxon>
    </lineage>
</organism>